<dbReference type="Proteomes" id="UP000293874">
    <property type="component" value="Unassembled WGS sequence"/>
</dbReference>
<keyword evidence="4" id="KW-1185">Reference proteome</keyword>
<organism evidence="3 4">
    <name type="scientific">Pseudobacter ginsenosidimutans</name>
    <dbReference type="NCBI Taxonomy" id="661488"/>
    <lineage>
        <taxon>Bacteria</taxon>
        <taxon>Pseudomonadati</taxon>
        <taxon>Bacteroidota</taxon>
        <taxon>Chitinophagia</taxon>
        <taxon>Chitinophagales</taxon>
        <taxon>Chitinophagaceae</taxon>
        <taxon>Pseudobacter</taxon>
    </lineage>
</organism>
<feature type="transmembrane region" description="Helical" evidence="1">
    <location>
        <begin position="365"/>
        <end position="389"/>
    </location>
</feature>
<feature type="transmembrane region" description="Helical" evidence="1">
    <location>
        <begin position="177"/>
        <end position="199"/>
    </location>
</feature>
<feature type="transmembrane region" description="Helical" evidence="1">
    <location>
        <begin position="206"/>
        <end position="224"/>
    </location>
</feature>
<gene>
    <name evidence="3" type="ORF">EV199_4160</name>
</gene>
<sequence>MSTAPATSLRISSIDILRALTMTLMIFVNDLWSLKDIPGWLEHTAAAEDGMGLADVVFPAFLFIVGMSVPLAINNRRSKGDDNGKIFLHILERGAALLVMGLFLVNGEYLNAAATGINRGVWNVLSCLSFIALWNAWPKTTNPWVKRILKTLAVGVLLLLAFICRSGEGENIQRFGVHWWGILGLIGWAYMVGAIVVMLAGNKTPVIAIAWALFLGICIASHAGLLKNEIVGAVIGPLGVGGHVALVLGGTIITNIFFHYHKLQQHAKMMGILLLIAAALLALGFVLRPYWGISKIRVTPSWILICSGITVATFVLVNWIADQQGKASWFDFIKPAGTNTLLCYLIPYFVYAIAMATGWSLPDLILTGAVGLIKSLAFALLIIGLGGLLGKLGVKLKL</sequence>
<feature type="transmembrane region" description="Helical" evidence="1">
    <location>
        <begin position="230"/>
        <end position="258"/>
    </location>
</feature>
<dbReference type="EMBL" id="SGXA01000002">
    <property type="protein sequence ID" value="RZS72244.1"/>
    <property type="molecule type" value="Genomic_DNA"/>
</dbReference>
<dbReference type="Pfam" id="PF07786">
    <property type="entry name" value="HGSNAT_cat"/>
    <property type="match status" value="1"/>
</dbReference>
<comment type="caution">
    <text evidence="3">The sequence shown here is derived from an EMBL/GenBank/DDBJ whole genome shotgun (WGS) entry which is preliminary data.</text>
</comment>
<name>A0A4Q7MW31_9BACT</name>
<feature type="transmembrane region" description="Helical" evidence="1">
    <location>
        <begin position="341"/>
        <end position="359"/>
    </location>
</feature>
<dbReference type="AlphaFoldDB" id="A0A4Q7MW31"/>
<proteinExistence type="predicted"/>
<feature type="transmembrane region" description="Helical" evidence="1">
    <location>
        <begin position="302"/>
        <end position="321"/>
    </location>
</feature>
<feature type="transmembrane region" description="Helical" evidence="1">
    <location>
        <begin position="270"/>
        <end position="290"/>
    </location>
</feature>
<keyword evidence="1" id="KW-1133">Transmembrane helix</keyword>
<evidence type="ECO:0000313" key="4">
    <source>
        <dbReference type="Proteomes" id="UP000293874"/>
    </source>
</evidence>
<dbReference type="PANTHER" id="PTHR31061">
    <property type="entry name" value="LD22376P"/>
    <property type="match status" value="1"/>
</dbReference>
<dbReference type="PANTHER" id="PTHR31061:SF24">
    <property type="entry name" value="LD22376P"/>
    <property type="match status" value="1"/>
</dbReference>
<keyword evidence="3" id="KW-0808">Transferase</keyword>
<evidence type="ECO:0000256" key="1">
    <source>
        <dbReference type="SAM" id="Phobius"/>
    </source>
</evidence>
<protein>
    <submittedName>
        <fullName evidence="3">Putative acyltransferase</fullName>
    </submittedName>
</protein>
<accession>A0A4Q7MW31</accession>
<evidence type="ECO:0000259" key="2">
    <source>
        <dbReference type="Pfam" id="PF07786"/>
    </source>
</evidence>
<feature type="transmembrane region" description="Helical" evidence="1">
    <location>
        <begin position="148"/>
        <end position="165"/>
    </location>
</feature>
<keyword evidence="1" id="KW-0472">Membrane</keyword>
<keyword evidence="1" id="KW-0812">Transmembrane</keyword>
<dbReference type="GO" id="GO:0016746">
    <property type="term" value="F:acyltransferase activity"/>
    <property type="evidence" value="ECO:0007669"/>
    <property type="project" value="UniProtKB-KW"/>
</dbReference>
<feature type="transmembrane region" description="Helical" evidence="1">
    <location>
        <begin position="86"/>
        <end position="105"/>
    </location>
</feature>
<dbReference type="InterPro" id="IPR012429">
    <property type="entry name" value="HGSNAT_cat"/>
</dbReference>
<keyword evidence="3" id="KW-0012">Acyltransferase</keyword>
<feature type="transmembrane region" description="Helical" evidence="1">
    <location>
        <begin position="117"/>
        <end position="136"/>
    </location>
</feature>
<feature type="domain" description="Heparan-alpha-glucosaminide N-acetyltransferase catalytic" evidence="2">
    <location>
        <begin position="10"/>
        <end position="126"/>
    </location>
</feature>
<feature type="transmembrane region" description="Helical" evidence="1">
    <location>
        <begin position="52"/>
        <end position="74"/>
    </location>
</feature>
<dbReference type="RefSeq" id="WP_130542680.1">
    <property type="nucleotide sequence ID" value="NZ_CP042431.1"/>
</dbReference>
<dbReference type="OrthoDB" id="9788724at2"/>
<evidence type="ECO:0000313" key="3">
    <source>
        <dbReference type="EMBL" id="RZS72244.1"/>
    </source>
</evidence>
<reference evidence="3 4" key="1">
    <citation type="submission" date="2019-02" db="EMBL/GenBank/DDBJ databases">
        <title>Genomic Encyclopedia of Type Strains, Phase IV (KMG-IV): sequencing the most valuable type-strain genomes for metagenomic binning, comparative biology and taxonomic classification.</title>
        <authorList>
            <person name="Goeker M."/>
        </authorList>
    </citation>
    <scope>NUCLEOTIDE SEQUENCE [LARGE SCALE GENOMIC DNA]</scope>
    <source>
        <strain evidence="3 4">DSM 18116</strain>
    </source>
</reference>